<dbReference type="GO" id="GO:0016787">
    <property type="term" value="F:hydrolase activity"/>
    <property type="evidence" value="ECO:0007669"/>
    <property type="project" value="UniProtKB-KW"/>
</dbReference>
<name>A0A6I4KQY2_9PSED</name>
<keyword evidence="2" id="KW-1185">Reference proteome</keyword>
<proteinExistence type="predicted"/>
<sequence>MLLAQLLAGCVSLPSVAERTVHADDLAATKDWQRLQLPAANMELVTYLPRAPRPGPVLTVYIEGDGLAWISSNRPSLNPTPRHPLALQLALVQPRGNAAYLARPCQYLQDSLSACQQRYWTDARFAEAVIAASNAALDQLKQRFAAHKLLLVGYSGGGAVATLLAARRDDVVGLITVAGNLDHQHWTELLHLSPLKRSLNPVQVRDRLQGVPQWHLVGGRDRIMPPSIAQHFVAGLPEPALARLEVLDGFDHSCCWVAQWPRLWSEFAP</sequence>
<accession>A0A6I4KQY2</accession>
<gene>
    <name evidence="1" type="ORF">GJV18_03970</name>
</gene>
<dbReference type="EMBL" id="WKJZ01000001">
    <property type="protein sequence ID" value="MVW74467.1"/>
    <property type="molecule type" value="Genomic_DNA"/>
</dbReference>
<keyword evidence="1" id="KW-0378">Hydrolase</keyword>
<comment type="caution">
    <text evidence="1">The sequence shown here is derived from an EMBL/GenBank/DDBJ whole genome shotgun (WGS) entry which is preliminary data.</text>
</comment>
<dbReference type="Proteomes" id="UP000429555">
    <property type="component" value="Unassembled WGS sequence"/>
</dbReference>
<dbReference type="AlphaFoldDB" id="A0A6I4KQY2"/>
<dbReference type="Gene3D" id="3.40.50.1820">
    <property type="entry name" value="alpha/beta hydrolase"/>
    <property type="match status" value="1"/>
</dbReference>
<organism evidence="1 2">
    <name type="scientific">Pseudomonas xionganensis</name>
    <dbReference type="NCBI Taxonomy" id="2654845"/>
    <lineage>
        <taxon>Bacteria</taxon>
        <taxon>Pseudomonadati</taxon>
        <taxon>Pseudomonadota</taxon>
        <taxon>Gammaproteobacteria</taxon>
        <taxon>Pseudomonadales</taxon>
        <taxon>Pseudomonadaceae</taxon>
        <taxon>Pseudomonas</taxon>
    </lineage>
</organism>
<reference evidence="1 2" key="1">
    <citation type="submission" date="2019-11" db="EMBL/GenBank/DDBJ databases">
        <title>Pseudomonas flavidum sp. nov., isolated from Baiyang Lake.</title>
        <authorList>
            <person name="Zhao Y."/>
        </authorList>
    </citation>
    <scope>NUCLEOTIDE SEQUENCE [LARGE SCALE GENOMIC DNA]</scope>
    <source>
        <strain evidence="2">R-22-3 w-18</strain>
    </source>
</reference>
<dbReference type="SUPFAM" id="SSF53474">
    <property type="entry name" value="alpha/beta-Hydrolases"/>
    <property type="match status" value="1"/>
</dbReference>
<protein>
    <submittedName>
        <fullName evidence="1">Alpha/beta hydrolase</fullName>
    </submittedName>
</protein>
<evidence type="ECO:0000313" key="1">
    <source>
        <dbReference type="EMBL" id="MVW74467.1"/>
    </source>
</evidence>
<evidence type="ECO:0000313" key="2">
    <source>
        <dbReference type="Proteomes" id="UP000429555"/>
    </source>
</evidence>
<dbReference type="InterPro" id="IPR029058">
    <property type="entry name" value="AB_hydrolase_fold"/>
</dbReference>